<sequence>DDRIMDMRKIIEKKQKKKKSSPELDEMFAQLQDMYDTMPSPRLLDTLPVKFALFLYNLSKKSFSSAIEMLKPKEKIIEEDEDEEPVIASKQKPNKSKEHLDLNPKKIEKSDIRPVVQTDENVKRDQEVVSEKKFNNKKEWSDKEKSDLIKSIAKYPAGTSDRWVKISELVGRQAAECIQMEKLMKTDIKSFSSLNLNSTTKHKDEIQIKEQPTTAETRTFELGPNVDQWSQEQQTLLENCLKEFNKDTPNRWDRIAEKVVGKNKEECINRYKALCSVVKKK</sequence>
<feature type="region of interest" description="Disordered" evidence="6">
    <location>
        <begin position="1"/>
        <end position="23"/>
    </location>
</feature>
<dbReference type="PANTHER" id="PTHR44653">
    <property type="entry name" value="DNAJ HOMOLOG SUBFAMILY C MEMBER 1"/>
    <property type="match status" value="1"/>
</dbReference>
<dbReference type="Proteomes" id="UP000276133">
    <property type="component" value="Unassembled WGS sequence"/>
</dbReference>
<feature type="region of interest" description="Disordered" evidence="6">
    <location>
        <begin position="81"/>
        <end position="103"/>
    </location>
</feature>
<evidence type="ECO:0000313" key="8">
    <source>
        <dbReference type="EMBL" id="RNA26634.1"/>
    </source>
</evidence>
<evidence type="ECO:0000256" key="6">
    <source>
        <dbReference type="SAM" id="MobiDB-lite"/>
    </source>
</evidence>
<gene>
    <name evidence="8" type="ORF">BpHYR1_009931</name>
</gene>
<dbReference type="CDD" id="cd00167">
    <property type="entry name" value="SANT"/>
    <property type="match status" value="1"/>
</dbReference>
<feature type="compositionally biased region" description="Basic and acidic residues" evidence="6">
    <location>
        <begin position="1"/>
        <end position="13"/>
    </location>
</feature>
<dbReference type="SMART" id="SM00717">
    <property type="entry name" value="SANT"/>
    <property type="match status" value="2"/>
</dbReference>
<dbReference type="STRING" id="10195.A0A3M7RSV3"/>
<keyword evidence="4" id="KW-0472">Membrane</keyword>
<keyword evidence="1" id="KW-0812">Transmembrane</keyword>
<proteinExistence type="predicted"/>
<dbReference type="EMBL" id="REGN01002701">
    <property type="protein sequence ID" value="RNA26634.1"/>
    <property type="molecule type" value="Genomic_DNA"/>
</dbReference>
<dbReference type="Pfam" id="PF23082">
    <property type="entry name" value="Myb_DNA-binding_2"/>
    <property type="match status" value="2"/>
</dbReference>
<keyword evidence="2" id="KW-0732">Signal</keyword>
<evidence type="ECO:0000256" key="1">
    <source>
        <dbReference type="ARBA" id="ARBA00022692"/>
    </source>
</evidence>
<evidence type="ECO:0000313" key="9">
    <source>
        <dbReference type="Proteomes" id="UP000276133"/>
    </source>
</evidence>
<dbReference type="InterPro" id="IPR001005">
    <property type="entry name" value="SANT/Myb"/>
</dbReference>
<reference evidence="8 9" key="1">
    <citation type="journal article" date="2018" name="Sci. Rep.">
        <title>Genomic signatures of local adaptation to the degree of environmental predictability in rotifers.</title>
        <authorList>
            <person name="Franch-Gras L."/>
            <person name="Hahn C."/>
            <person name="Garcia-Roger E.M."/>
            <person name="Carmona M.J."/>
            <person name="Serra M."/>
            <person name="Gomez A."/>
        </authorList>
    </citation>
    <scope>NUCLEOTIDE SEQUENCE [LARGE SCALE GENOMIC DNA]</scope>
    <source>
        <strain evidence="8">HYR1</strain>
    </source>
</reference>
<evidence type="ECO:0000256" key="5">
    <source>
        <dbReference type="ARBA" id="ARBA00037847"/>
    </source>
</evidence>
<dbReference type="InterPro" id="IPR009057">
    <property type="entry name" value="Homeodomain-like_sf"/>
</dbReference>
<dbReference type="InterPro" id="IPR052606">
    <property type="entry name" value="DnaJ_domain_protein"/>
</dbReference>
<feature type="non-terminal residue" evidence="8">
    <location>
        <position position="1"/>
    </location>
</feature>
<dbReference type="Gene3D" id="1.10.10.60">
    <property type="entry name" value="Homeodomain-like"/>
    <property type="match status" value="2"/>
</dbReference>
<dbReference type="OrthoDB" id="1420887at2759"/>
<comment type="subcellular location">
    <subcellularLocation>
        <location evidence="5">Endomembrane system</location>
        <topology evidence="5">Single-pass membrane protein</topology>
    </subcellularLocation>
</comment>
<feature type="domain" description="Myb-like" evidence="7">
    <location>
        <begin position="132"/>
        <end position="177"/>
    </location>
</feature>
<comment type="caution">
    <text evidence="8">The sequence shown here is derived from an EMBL/GenBank/DDBJ whole genome shotgun (WGS) entry which is preliminary data.</text>
</comment>
<keyword evidence="3" id="KW-1133">Transmembrane helix</keyword>
<name>A0A3M7RSV3_BRAPC</name>
<keyword evidence="9" id="KW-1185">Reference proteome</keyword>
<dbReference type="PROSITE" id="PS50090">
    <property type="entry name" value="MYB_LIKE"/>
    <property type="match status" value="2"/>
</dbReference>
<protein>
    <submittedName>
        <fullName evidence="8">DnaJ-like protein</fullName>
    </submittedName>
</protein>
<accession>A0A3M7RSV3</accession>
<feature type="domain" description="Myb-like" evidence="7">
    <location>
        <begin position="229"/>
        <end position="275"/>
    </location>
</feature>
<evidence type="ECO:0000256" key="4">
    <source>
        <dbReference type="ARBA" id="ARBA00023136"/>
    </source>
</evidence>
<evidence type="ECO:0000256" key="2">
    <source>
        <dbReference type="ARBA" id="ARBA00022729"/>
    </source>
</evidence>
<dbReference type="PANTHER" id="PTHR44653:SF2">
    <property type="entry name" value="DNAJ HOMOLOG SUBFAMILY C MEMBER 1"/>
    <property type="match status" value="1"/>
</dbReference>
<dbReference type="SUPFAM" id="SSF46689">
    <property type="entry name" value="Homeodomain-like"/>
    <property type="match status" value="2"/>
</dbReference>
<dbReference type="GO" id="GO:0012505">
    <property type="term" value="C:endomembrane system"/>
    <property type="evidence" value="ECO:0007669"/>
    <property type="project" value="UniProtKB-SubCell"/>
</dbReference>
<evidence type="ECO:0000256" key="3">
    <source>
        <dbReference type="ARBA" id="ARBA00022989"/>
    </source>
</evidence>
<organism evidence="8 9">
    <name type="scientific">Brachionus plicatilis</name>
    <name type="common">Marine rotifer</name>
    <name type="synonym">Brachionus muelleri</name>
    <dbReference type="NCBI Taxonomy" id="10195"/>
    <lineage>
        <taxon>Eukaryota</taxon>
        <taxon>Metazoa</taxon>
        <taxon>Spiralia</taxon>
        <taxon>Gnathifera</taxon>
        <taxon>Rotifera</taxon>
        <taxon>Eurotatoria</taxon>
        <taxon>Monogononta</taxon>
        <taxon>Pseudotrocha</taxon>
        <taxon>Ploima</taxon>
        <taxon>Brachionidae</taxon>
        <taxon>Brachionus</taxon>
    </lineage>
</organism>
<evidence type="ECO:0000259" key="7">
    <source>
        <dbReference type="PROSITE" id="PS50090"/>
    </source>
</evidence>
<dbReference type="AlphaFoldDB" id="A0A3M7RSV3"/>